<gene>
    <name evidence="1" type="ORF">L602_003300000460</name>
</gene>
<dbReference type="Pfam" id="PF20039">
    <property type="entry name" value="DUF6441"/>
    <property type="match status" value="1"/>
</dbReference>
<dbReference type="Proteomes" id="UP000318141">
    <property type="component" value="Unassembled WGS sequence"/>
</dbReference>
<comment type="caution">
    <text evidence="1">The sequence shown here is derived from an EMBL/GenBank/DDBJ whole genome shotgun (WGS) entry which is preliminary data.</text>
</comment>
<dbReference type="EMBL" id="VLJN01000027">
    <property type="protein sequence ID" value="TWG82989.1"/>
    <property type="molecule type" value="Genomic_DNA"/>
</dbReference>
<evidence type="ECO:0000313" key="2">
    <source>
        <dbReference type="Proteomes" id="UP000318141"/>
    </source>
</evidence>
<reference evidence="1 2" key="1">
    <citation type="submission" date="2019-07" db="EMBL/GenBank/DDBJ databases">
        <title>Genome sequencing of lignin-degrading bacterial isolates.</title>
        <authorList>
            <person name="Gladden J."/>
        </authorList>
    </citation>
    <scope>NUCLEOTIDE SEQUENCE [LARGE SCALE GENOMIC DNA]</scope>
    <source>
        <strain evidence="1 2">J11</strain>
    </source>
</reference>
<proteinExistence type="predicted"/>
<dbReference type="OrthoDB" id="6057361at2"/>
<evidence type="ECO:0000313" key="1">
    <source>
        <dbReference type="EMBL" id="TWG82989.1"/>
    </source>
</evidence>
<name>A0A562BDF1_9BURK</name>
<organism evidence="1 2">
    <name type="scientific">Cupriavidus gilardii J11</name>
    <dbReference type="NCBI Taxonomy" id="936133"/>
    <lineage>
        <taxon>Bacteria</taxon>
        <taxon>Pseudomonadati</taxon>
        <taxon>Pseudomonadota</taxon>
        <taxon>Betaproteobacteria</taxon>
        <taxon>Burkholderiales</taxon>
        <taxon>Burkholderiaceae</taxon>
        <taxon>Cupriavidus</taxon>
    </lineage>
</organism>
<keyword evidence="2" id="KW-1185">Reference proteome</keyword>
<dbReference type="InterPro" id="IPR045622">
    <property type="entry name" value="DUF6441"/>
</dbReference>
<accession>A0A562BDF1</accession>
<protein>
    <submittedName>
        <fullName evidence="1">Uncharacterized protein</fullName>
    </submittedName>
</protein>
<sequence length="215" mass="24544">MKIDLVAEGLLDRRRFNAWQTDTHKTIHTAVARAMRDSGKEMAERVRGEMRASFKVASPKFLRSMHAKVFDRKATEFPALYIGSKVSWLGLHEQGGTIRGRMLIPLLPQHRRIGRKAFARVIDALMRSGNAWFVEKNGQQILMAENIGENARPLARFRSAERERTGAKRIKRGQEIPVAMLVRRVTLKKRFDLTRSVRVDLPRLTAAISKAMSKV</sequence>
<dbReference type="AlphaFoldDB" id="A0A562BDF1"/>